<accession>A0ABT9V370</accession>
<proteinExistence type="predicted"/>
<evidence type="ECO:0000256" key="4">
    <source>
        <dbReference type="PROSITE-ProRule" id="PRU00510"/>
    </source>
</evidence>
<evidence type="ECO:0000259" key="6">
    <source>
        <dbReference type="Pfam" id="PF01258"/>
    </source>
</evidence>
<dbReference type="PANTHER" id="PTHR33823">
    <property type="entry name" value="RNA POLYMERASE-BINDING TRANSCRIPTION FACTOR DKSA-RELATED"/>
    <property type="match status" value="1"/>
</dbReference>
<dbReference type="InterPro" id="IPR014240">
    <property type="entry name" value="YteA"/>
</dbReference>
<reference evidence="7 8" key="1">
    <citation type="submission" date="2023-07" db="EMBL/GenBank/DDBJ databases">
        <title>Genomic Encyclopedia of Type Strains, Phase IV (KMG-IV): sequencing the most valuable type-strain genomes for metagenomic binning, comparative biology and taxonomic classification.</title>
        <authorList>
            <person name="Goeker M."/>
        </authorList>
    </citation>
    <scope>NUCLEOTIDE SEQUENCE [LARGE SCALE GENOMIC DNA]</scope>
    <source>
        <strain evidence="7 8">DSM 23948</strain>
    </source>
</reference>
<dbReference type="RefSeq" id="WP_307149954.1">
    <property type="nucleotide sequence ID" value="NZ_JAUSTU010000006.1"/>
</dbReference>
<dbReference type="PANTHER" id="PTHR33823:SF4">
    <property type="entry name" value="GENERAL STRESS PROTEIN 16O"/>
    <property type="match status" value="1"/>
</dbReference>
<dbReference type="SUPFAM" id="SSF109635">
    <property type="entry name" value="DnaK suppressor protein DksA, alpha-hairpin domain"/>
    <property type="match status" value="1"/>
</dbReference>
<feature type="region of interest" description="Disordered" evidence="5">
    <location>
        <begin position="32"/>
        <end position="55"/>
    </location>
</feature>
<feature type="zinc finger region" description="dksA C4-type" evidence="4">
    <location>
        <begin position="94"/>
        <end position="118"/>
    </location>
</feature>
<evidence type="ECO:0000313" key="7">
    <source>
        <dbReference type="EMBL" id="MDQ0155392.1"/>
    </source>
</evidence>
<protein>
    <submittedName>
        <fullName evidence="7">YteA family regulatory protein</fullName>
    </submittedName>
</protein>
<name>A0ABT9V370_9BACL</name>
<evidence type="ECO:0000313" key="8">
    <source>
        <dbReference type="Proteomes" id="UP001231362"/>
    </source>
</evidence>
<dbReference type="SUPFAM" id="SSF57716">
    <property type="entry name" value="Glucocorticoid receptor-like (DNA-binding domain)"/>
    <property type="match status" value="1"/>
</dbReference>
<dbReference type="Gene3D" id="1.20.120.910">
    <property type="entry name" value="DksA, coiled-coil domain"/>
    <property type="match status" value="1"/>
</dbReference>
<dbReference type="EMBL" id="JAUSTU010000006">
    <property type="protein sequence ID" value="MDQ0155392.1"/>
    <property type="molecule type" value="Genomic_DNA"/>
</dbReference>
<sequence length="254" mass="29201">MLSRDQILDFKRKLEQQKEDIEDRYDVNDHFGLTSGHSHESTGELSSYDNHPADEGTELFERGKDIALNEHYQDELNDINKALQAIEDGTYGRCEVCGKEIPLERLEALPNTTYCIEHSPDQVTSHERPLEEGVLMPPFGKFDMDEQHESVSFDAEDSWQEVASWGTSESPSDLVDVPDNYDEVYIESDENVGYVEDYENFVGVDMEGKNITIYPNAQHERYEEVLDEEGIMTTFGDLPAFEHEPYVEDKEDKD</sequence>
<dbReference type="Pfam" id="PF01258">
    <property type="entry name" value="zf-dskA_traR"/>
    <property type="match status" value="1"/>
</dbReference>
<gene>
    <name evidence="7" type="ORF">J2S07_001697</name>
</gene>
<keyword evidence="2" id="KW-0863">Zinc-finger</keyword>
<keyword evidence="1" id="KW-0479">Metal-binding</keyword>
<evidence type="ECO:0000256" key="5">
    <source>
        <dbReference type="SAM" id="MobiDB-lite"/>
    </source>
</evidence>
<evidence type="ECO:0000256" key="2">
    <source>
        <dbReference type="ARBA" id="ARBA00022771"/>
    </source>
</evidence>
<dbReference type="NCBIfam" id="TIGR02890">
    <property type="entry name" value="bacill_yteA"/>
    <property type="match status" value="1"/>
</dbReference>
<evidence type="ECO:0000256" key="1">
    <source>
        <dbReference type="ARBA" id="ARBA00022723"/>
    </source>
</evidence>
<keyword evidence="3" id="KW-0862">Zinc</keyword>
<dbReference type="PROSITE" id="PS51128">
    <property type="entry name" value="ZF_DKSA_2"/>
    <property type="match status" value="1"/>
</dbReference>
<dbReference type="InterPro" id="IPR000962">
    <property type="entry name" value="Znf_DskA_TraR"/>
</dbReference>
<comment type="caution">
    <text evidence="7">The sequence shown here is derived from an EMBL/GenBank/DDBJ whole genome shotgun (WGS) entry which is preliminary data.</text>
</comment>
<dbReference type="InterPro" id="IPR037187">
    <property type="entry name" value="DnaK_N"/>
</dbReference>
<dbReference type="Proteomes" id="UP001231362">
    <property type="component" value="Unassembled WGS sequence"/>
</dbReference>
<evidence type="ECO:0000256" key="3">
    <source>
        <dbReference type="ARBA" id="ARBA00022833"/>
    </source>
</evidence>
<keyword evidence="8" id="KW-1185">Reference proteome</keyword>
<feature type="domain" description="Zinc finger DksA/TraR C4-type" evidence="6">
    <location>
        <begin position="89"/>
        <end position="117"/>
    </location>
</feature>
<organism evidence="7 8">
    <name type="scientific">Anoxybacillus andreesenii</name>
    <dbReference type="NCBI Taxonomy" id="1325932"/>
    <lineage>
        <taxon>Bacteria</taxon>
        <taxon>Bacillati</taxon>
        <taxon>Bacillota</taxon>
        <taxon>Bacilli</taxon>
        <taxon>Bacillales</taxon>
        <taxon>Anoxybacillaceae</taxon>
        <taxon>Anoxybacillus</taxon>
    </lineage>
</organism>